<sequence length="172" mass="20079">MEQRWDFTVPWCRFLKGRIKYFNLEYAETYIDTIKKHLQVTLPNRYEVEDTDENTPENKFQVSNGEDFQSQLLKIREAPAVLANVAHFDDQAWKYLLQTFCDVKFGQLGGAGEEVMHKKLPPNFILFMDMEQEHSKDQGTSNLLQICGVRQREHSSVEYLDISDKIAVLNAN</sequence>
<comment type="caution">
    <text evidence="1">The sequence shown here is derived from an EMBL/GenBank/DDBJ whole genome shotgun (WGS) entry which is preliminary data.</text>
</comment>
<dbReference type="AlphaFoldDB" id="A0A225UW44"/>
<evidence type="ECO:0000313" key="2">
    <source>
        <dbReference type="Proteomes" id="UP000198211"/>
    </source>
</evidence>
<dbReference type="Proteomes" id="UP000198211">
    <property type="component" value="Unassembled WGS sequence"/>
</dbReference>
<organism evidence="1 2">
    <name type="scientific">Phytophthora megakarya</name>
    <dbReference type="NCBI Taxonomy" id="4795"/>
    <lineage>
        <taxon>Eukaryota</taxon>
        <taxon>Sar</taxon>
        <taxon>Stramenopiles</taxon>
        <taxon>Oomycota</taxon>
        <taxon>Peronosporomycetes</taxon>
        <taxon>Peronosporales</taxon>
        <taxon>Peronosporaceae</taxon>
        <taxon>Phytophthora</taxon>
    </lineage>
</organism>
<dbReference type="EMBL" id="NBNE01010748">
    <property type="protein sequence ID" value="OWY97181.1"/>
    <property type="molecule type" value="Genomic_DNA"/>
</dbReference>
<name>A0A225UW44_9STRA</name>
<accession>A0A225UW44</accession>
<keyword evidence="2" id="KW-1185">Reference proteome</keyword>
<evidence type="ECO:0000313" key="1">
    <source>
        <dbReference type="EMBL" id="OWY97181.1"/>
    </source>
</evidence>
<protein>
    <submittedName>
        <fullName evidence="1">Uncharacterized protein</fullName>
    </submittedName>
</protein>
<gene>
    <name evidence="1" type="ORF">PHMEG_00032353</name>
</gene>
<proteinExistence type="predicted"/>
<reference evidence="2" key="1">
    <citation type="submission" date="2017-03" db="EMBL/GenBank/DDBJ databases">
        <title>Phytopthora megakarya and P. palmivora, two closely related causual agents of cacao black pod achieved similar genome size and gene model numbers by different mechanisms.</title>
        <authorList>
            <person name="Ali S."/>
            <person name="Shao J."/>
            <person name="Larry D.J."/>
            <person name="Kronmiller B."/>
            <person name="Shen D."/>
            <person name="Strem M.D."/>
            <person name="Melnick R.L."/>
            <person name="Guiltinan M.J."/>
            <person name="Tyler B.M."/>
            <person name="Meinhardt L.W."/>
            <person name="Bailey B.A."/>
        </authorList>
    </citation>
    <scope>NUCLEOTIDE SEQUENCE [LARGE SCALE GENOMIC DNA]</scope>
    <source>
        <strain evidence="2">zdho120</strain>
    </source>
</reference>